<dbReference type="GO" id="GO:0004519">
    <property type="term" value="F:endonuclease activity"/>
    <property type="evidence" value="ECO:0007669"/>
    <property type="project" value="UniProtKB-KW"/>
</dbReference>
<dbReference type="Proteomes" id="UP001467690">
    <property type="component" value="Unassembled WGS sequence"/>
</dbReference>
<keyword evidence="2" id="KW-0378">Hydrolase</keyword>
<dbReference type="InterPro" id="IPR011335">
    <property type="entry name" value="Restrct_endonuc-II-like"/>
</dbReference>
<keyword evidence="3" id="KW-1185">Reference proteome</keyword>
<dbReference type="SUPFAM" id="SSF52980">
    <property type="entry name" value="Restriction endonuclease-like"/>
    <property type="match status" value="1"/>
</dbReference>
<protein>
    <submittedName>
        <fullName evidence="2">Restriction endonuclease</fullName>
        <ecNumber evidence="2">3.1.21.-</ecNumber>
    </submittedName>
</protein>
<evidence type="ECO:0000259" key="1">
    <source>
        <dbReference type="Pfam" id="PF04471"/>
    </source>
</evidence>
<feature type="domain" description="Restriction endonuclease type IV Mrr" evidence="1">
    <location>
        <begin position="9"/>
        <end position="120"/>
    </location>
</feature>
<evidence type="ECO:0000313" key="2">
    <source>
        <dbReference type="EMBL" id="MER2492716.1"/>
    </source>
</evidence>
<dbReference type="GO" id="GO:0016787">
    <property type="term" value="F:hydrolase activity"/>
    <property type="evidence" value="ECO:0007669"/>
    <property type="project" value="UniProtKB-KW"/>
</dbReference>
<proteinExistence type="predicted"/>
<gene>
    <name evidence="2" type="ORF">ABS311_12595</name>
</gene>
<sequence>MIENPKPSDWKELQSGVCRILNEVGIDAETEKSIETPRGVVEVDVYGVDQSSVEKIRYIIECKNWGNPIPQTVVHAFTSVLHETGGHIGILISKKGFQSGSLNYVKHTNIDALTYAEFQQRYFKPWYLKNFCVEILRAIDCLLQYVEPANSQRQKFLKELDNSKTLEFEFLYNRYQIFAITMATLCFYQLPKIYEPTVIYDIEDFKSKLVENFGEEFRYQAKYYRDLMKEISEHISNVTEKFHVIFGRNIFAITSN</sequence>
<dbReference type="EC" id="3.1.21.-" evidence="2"/>
<dbReference type="EMBL" id="JBELOE010000228">
    <property type="protein sequence ID" value="MER2492716.1"/>
    <property type="molecule type" value="Genomic_DNA"/>
</dbReference>
<dbReference type="RefSeq" id="WP_350402177.1">
    <property type="nucleotide sequence ID" value="NZ_JBELOE010000228.1"/>
</dbReference>
<name>A0ABV1RIZ0_9ALTE</name>
<accession>A0ABV1RIZ0</accession>
<organism evidence="2 3">
    <name type="scientific">Catenovulum sediminis</name>
    <dbReference type="NCBI Taxonomy" id="1740262"/>
    <lineage>
        <taxon>Bacteria</taxon>
        <taxon>Pseudomonadati</taxon>
        <taxon>Pseudomonadota</taxon>
        <taxon>Gammaproteobacteria</taxon>
        <taxon>Alteromonadales</taxon>
        <taxon>Alteromonadaceae</taxon>
        <taxon>Catenovulum</taxon>
    </lineage>
</organism>
<reference evidence="2 3" key="1">
    <citation type="submission" date="2024-06" db="EMBL/GenBank/DDBJ databases">
        <authorList>
            <person name="Chen R.Y."/>
        </authorList>
    </citation>
    <scope>NUCLEOTIDE SEQUENCE [LARGE SCALE GENOMIC DNA]</scope>
    <source>
        <strain evidence="2 3">D2</strain>
    </source>
</reference>
<keyword evidence="2" id="KW-0540">Nuclease</keyword>
<evidence type="ECO:0000313" key="3">
    <source>
        <dbReference type="Proteomes" id="UP001467690"/>
    </source>
</evidence>
<comment type="caution">
    <text evidence="2">The sequence shown here is derived from an EMBL/GenBank/DDBJ whole genome shotgun (WGS) entry which is preliminary data.</text>
</comment>
<dbReference type="Pfam" id="PF04471">
    <property type="entry name" value="Mrr_cat"/>
    <property type="match status" value="1"/>
</dbReference>
<keyword evidence="2" id="KW-0255">Endonuclease</keyword>
<dbReference type="InterPro" id="IPR007560">
    <property type="entry name" value="Restrct_endonuc_IV_Mrr"/>
</dbReference>